<feature type="transmembrane region" description="Helical" evidence="1">
    <location>
        <begin position="289"/>
        <end position="309"/>
    </location>
</feature>
<reference evidence="4 5" key="1">
    <citation type="submission" date="2018-11" db="EMBL/GenBank/DDBJ databases">
        <title>Paraburkholderia sp. DHOA04, isolated from soil.</title>
        <authorList>
            <person name="Gao Z.-H."/>
            <person name="Qiu L.-H."/>
            <person name="Fu J.-C."/>
        </authorList>
    </citation>
    <scope>NUCLEOTIDE SEQUENCE [LARGE SCALE GENOMIC DNA]</scope>
    <source>
        <strain evidence="4 5">DHOA04</strain>
    </source>
</reference>
<sequence length="673" mass="73628">MKNTPNLPVGTLQALLYRPDIDGLRGLAVLGTVLFHAFPTLLPGGFVGVDVFFVISGFLITRILLADLQQGRHSIAHFYARRIRRIFPALALVMIATFGIGWFCLFNGEFKNLGTHLMAGAGFVSNLALWGETGYFDKAAEMKPLLHLWSLGIEEQFYIVWPPLLALAFRRGHIWRWLTICVAASFALNLWLVQSHPSAAFYLPGGRAWELLAGAAVAVWTLFPAGAPATPRASSLTLAVAGLVLCAGAYLWLNASFVFPGIWSVPPVLSACLLILAGDDVAAPSRRWLSHPAAVWLGKISYPLYLWHWPLLSFANIEVGGVPSPTTRASLVAISVLLSWGTVALIEKPIRQGADHWLKVAVPCMLMLAIGSIGWALRHKNIAGARTILSEWNLNSASHGAGHELVTENCGIDPASRKVLSFCYSDRRTTPQYALWGDSKAEALYWGLVRESAPGQSWMLLSRPSCAPLSHVSRKTPYDNDDPEACNSEARVALDTLVRNPSIHTVVIATAGRILIGPTYESDGRTSTDGSLAMQGLDATITALHQAGKRVVMLIDNPTLQDPAQCIDRSALAPALLRRAFNITPRSPNDRCAISYQTHIIETRQYRALVDQLQQRHPELLVYDPADVLCDKQRDVCPMTVGDKFLYSYSDHISDSANGPIAKEINNLLGTPR</sequence>
<keyword evidence="1" id="KW-1133">Transmembrane helix</keyword>
<dbReference type="GO" id="GO:0016020">
    <property type="term" value="C:membrane"/>
    <property type="evidence" value="ECO:0007669"/>
    <property type="project" value="TreeGrafter"/>
</dbReference>
<dbReference type="GO" id="GO:0009103">
    <property type="term" value="P:lipopolysaccharide biosynthetic process"/>
    <property type="evidence" value="ECO:0007669"/>
    <property type="project" value="TreeGrafter"/>
</dbReference>
<accession>A0A3N6MPW9</accession>
<proteinExistence type="predicted"/>
<dbReference type="OrthoDB" id="9814807at2"/>
<dbReference type="PANTHER" id="PTHR23028:SF53">
    <property type="entry name" value="ACYL_TRANSF_3 DOMAIN-CONTAINING PROTEIN"/>
    <property type="match status" value="1"/>
</dbReference>
<dbReference type="RefSeq" id="WP_124151635.1">
    <property type="nucleotide sequence ID" value="NZ_RQIS01000009.1"/>
</dbReference>
<feature type="transmembrane region" description="Helical" evidence="1">
    <location>
        <begin position="259"/>
        <end position="277"/>
    </location>
</feature>
<dbReference type="Pfam" id="PF19040">
    <property type="entry name" value="SGNH"/>
    <property type="match status" value="1"/>
</dbReference>
<comment type="caution">
    <text evidence="4">The sequence shown here is derived from an EMBL/GenBank/DDBJ whole genome shotgun (WGS) entry which is preliminary data.</text>
</comment>
<feature type="transmembrane region" description="Helical" evidence="1">
    <location>
        <begin position="358"/>
        <end position="377"/>
    </location>
</feature>
<evidence type="ECO:0000259" key="3">
    <source>
        <dbReference type="Pfam" id="PF19040"/>
    </source>
</evidence>
<evidence type="ECO:0000256" key="1">
    <source>
        <dbReference type="SAM" id="Phobius"/>
    </source>
</evidence>
<keyword evidence="4" id="KW-0808">Transferase</keyword>
<dbReference type="InterPro" id="IPR043968">
    <property type="entry name" value="SGNH"/>
</dbReference>
<keyword evidence="5" id="KW-1185">Reference proteome</keyword>
<feature type="domain" description="Acyltransferase 3" evidence="2">
    <location>
        <begin position="20"/>
        <end position="341"/>
    </location>
</feature>
<dbReference type="Pfam" id="PF01757">
    <property type="entry name" value="Acyl_transf_3"/>
    <property type="match status" value="1"/>
</dbReference>
<keyword evidence="1" id="KW-0812">Transmembrane</keyword>
<feature type="transmembrane region" description="Helical" evidence="1">
    <location>
        <begin position="174"/>
        <end position="193"/>
    </location>
</feature>
<protein>
    <submittedName>
        <fullName evidence="4">Acyltransferase</fullName>
    </submittedName>
</protein>
<evidence type="ECO:0000313" key="5">
    <source>
        <dbReference type="Proteomes" id="UP000272778"/>
    </source>
</evidence>
<organism evidence="4 5">
    <name type="scientific">Paraburkholderia dinghuensis</name>
    <dbReference type="NCBI Taxonomy" id="2305225"/>
    <lineage>
        <taxon>Bacteria</taxon>
        <taxon>Pseudomonadati</taxon>
        <taxon>Pseudomonadota</taxon>
        <taxon>Betaproteobacteria</taxon>
        <taxon>Burkholderiales</taxon>
        <taxon>Burkholderiaceae</taxon>
        <taxon>Paraburkholderia</taxon>
    </lineage>
</organism>
<dbReference type="InterPro" id="IPR002656">
    <property type="entry name" value="Acyl_transf_3_dom"/>
</dbReference>
<keyword evidence="1" id="KW-0472">Membrane</keyword>
<feature type="transmembrane region" description="Helical" evidence="1">
    <location>
        <begin position="235"/>
        <end position="253"/>
    </location>
</feature>
<feature type="transmembrane region" description="Helical" evidence="1">
    <location>
        <begin position="199"/>
        <end position="223"/>
    </location>
</feature>
<dbReference type="GO" id="GO:0016747">
    <property type="term" value="F:acyltransferase activity, transferring groups other than amino-acyl groups"/>
    <property type="evidence" value="ECO:0007669"/>
    <property type="project" value="InterPro"/>
</dbReference>
<evidence type="ECO:0000313" key="4">
    <source>
        <dbReference type="EMBL" id="RQH05708.1"/>
    </source>
</evidence>
<feature type="domain" description="SGNH" evidence="3">
    <location>
        <begin position="421"/>
        <end position="665"/>
    </location>
</feature>
<name>A0A3N6MPW9_9BURK</name>
<feature type="transmembrane region" description="Helical" evidence="1">
    <location>
        <begin position="86"/>
        <end position="108"/>
    </location>
</feature>
<dbReference type="AlphaFoldDB" id="A0A3N6MPW9"/>
<feature type="transmembrane region" description="Helical" evidence="1">
    <location>
        <begin position="329"/>
        <end position="346"/>
    </location>
</feature>
<dbReference type="PANTHER" id="PTHR23028">
    <property type="entry name" value="ACETYLTRANSFERASE"/>
    <property type="match status" value="1"/>
</dbReference>
<feature type="transmembrane region" description="Helical" evidence="1">
    <location>
        <begin position="44"/>
        <end position="65"/>
    </location>
</feature>
<gene>
    <name evidence="4" type="ORF">D1Y85_13840</name>
</gene>
<feature type="transmembrane region" description="Helical" evidence="1">
    <location>
        <begin position="146"/>
        <end position="167"/>
    </location>
</feature>
<dbReference type="Proteomes" id="UP000272778">
    <property type="component" value="Unassembled WGS sequence"/>
</dbReference>
<evidence type="ECO:0000259" key="2">
    <source>
        <dbReference type="Pfam" id="PF01757"/>
    </source>
</evidence>
<dbReference type="EMBL" id="RQIS01000009">
    <property type="protein sequence ID" value="RQH05708.1"/>
    <property type="molecule type" value="Genomic_DNA"/>
</dbReference>
<keyword evidence="4" id="KW-0012">Acyltransferase</keyword>
<dbReference type="InterPro" id="IPR050879">
    <property type="entry name" value="Acyltransferase_3"/>
</dbReference>